<sequence length="148" mass="16356">MQPQTKRRWLLGGLIASLCLNLFLLGGIFGGHFGAPWGGPPRGHGIIMSTVPPELKSVIRDRFKEMGEGSRAERDAMKQEMAAKRQQVADALAAEPFDSTRLEAELAELGVSATAMLERAHHRIAEIAAGLTPEQRKLWADGWRKMKR</sequence>
<dbReference type="EMBL" id="SNYW01000006">
    <property type="protein sequence ID" value="TDQ84543.1"/>
    <property type="molecule type" value="Genomic_DNA"/>
</dbReference>
<evidence type="ECO:0000313" key="2">
    <source>
        <dbReference type="Proteomes" id="UP000295783"/>
    </source>
</evidence>
<keyword evidence="2" id="KW-1185">Reference proteome</keyword>
<proteinExistence type="predicted"/>
<dbReference type="InterPro" id="IPR025961">
    <property type="entry name" value="Metal_resist"/>
</dbReference>
<dbReference type="AlphaFoldDB" id="A0A4R6WYL7"/>
<protein>
    <submittedName>
        <fullName evidence="1">Putative membrane protein</fullName>
    </submittedName>
</protein>
<evidence type="ECO:0000313" key="1">
    <source>
        <dbReference type="EMBL" id="TDQ84543.1"/>
    </source>
</evidence>
<name>A0A4R6WYL7_9PROT</name>
<dbReference type="RefSeq" id="WP_133612560.1">
    <property type="nucleotide sequence ID" value="NZ_SNYW01000006.1"/>
</dbReference>
<comment type="caution">
    <text evidence="1">The sequence shown here is derived from an EMBL/GenBank/DDBJ whole genome shotgun (WGS) entry which is preliminary data.</text>
</comment>
<gene>
    <name evidence="1" type="ORF">A8950_1100</name>
</gene>
<dbReference type="Proteomes" id="UP000295783">
    <property type="component" value="Unassembled WGS sequence"/>
</dbReference>
<reference evidence="1 2" key="1">
    <citation type="submission" date="2019-03" db="EMBL/GenBank/DDBJ databases">
        <title>Genomic Encyclopedia of Type Strains, Phase III (KMG-III): the genomes of soil and plant-associated and newly described type strains.</title>
        <authorList>
            <person name="Whitman W."/>
        </authorList>
    </citation>
    <scope>NUCLEOTIDE SEQUENCE [LARGE SCALE GENOMIC DNA]</scope>
    <source>
        <strain evidence="1 2">CGMCC 1.7660</strain>
    </source>
</reference>
<organism evidence="1 2">
    <name type="scientific">Dongia mobilis</name>
    <dbReference type="NCBI Taxonomy" id="578943"/>
    <lineage>
        <taxon>Bacteria</taxon>
        <taxon>Pseudomonadati</taxon>
        <taxon>Pseudomonadota</taxon>
        <taxon>Alphaproteobacteria</taxon>
        <taxon>Rhodospirillales</taxon>
        <taxon>Dongiaceae</taxon>
        <taxon>Dongia</taxon>
    </lineage>
</organism>
<accession>A0A4R6WYL7</accession>
<dbReference type="Pfam" id="PF13801">
    <property type="entry name" value="Metal_resist"/>
    <property type="match status" value="1"/>
</dbReference>
<dbReference type="Gene3D" id="1.20.120.1490">
    <property type="match status" value="1"/>
</dbReference>